<dbReference type="EMBL" id="CP009509">
    <property type="protein sequence ID" value="AKB40971.1"/>
    <property type="molecule type" value="Genomic_DNA"/>
</dbReference>
<feature type="transmembrane region" description="Helical" evidence="1">
    <location>
        <begin position="21"/>
        <end position="42"/>
    </location>
</feature>
<dbReference type="EC" id="1.12.98.3" evidence="2"/>
<dbReference type="AlphaFoldDB" id="A0A0E3LFL3"/>
<dbReference type="Proteomes" id="UP000033058">
    <property type="component" value="Chromosome"/>
</dbReference>
<keyword evidence="1" id="KW-1133">Transmembrane helix</keyword>
<feature type="transmembrane region" description="Helical" evidence="1">
    <location>
        <begin position="195"/>
        <end position="217"/>
    </location>
</feature>
<feature type="transmembrane region" description="Helical" evidence="1">
    <location>
        <begin position="54"/>
        <end position="76"/>
    </location>
</feature>
<keyword evidence="2" id="KW-0560">Oxidoreductase</keyword>
<dbReference type="SUPFAM" id="SSF81342">
    <property type="entry name" value="Transmembrane di-heme cytochromes"/>
    <property type="match status" value="1"/>
</dbReference>
<accession>A0A0E3LFL3</accession>
<keyword evidence="1" id="KW-0472">Membrane</keyword>
<protein>
    <submittedName>
        <fullName evidence="2">Methanophenazine hydrogenase cytochrome b subunit</fullName>
        <ecNumber evidence="2">1.12.98.3</ecNumber>
    </submittedName>
</protein>
<dbReference type="HOGENOM" id="CLU_095572_0_0_2"/>
<reference evidence="2 3" key="1">
    <citation type="submission" date="2014-07" db="EMBL/GenBank/DDBJ databases">
        <title>Methanogenic archaea and the global carbon cycle.</title>
        <authorList>
            <person name="Henriksen J.R."/>
            <person name="Luke J."/>
            <person name="Reinhart S."/>
            <person name="Benedict M.N."/>
            <person name="Youngblut N.D."/>
            <person name="Metcalf M.E."/>
            <person name="Whitaker R.J."/>
            <person name="Metcalf W.W."/>
        </authorList>
    </citation>
    <scope>NUCLEOTIDE SEQUENCE [LARGE SCALE GENOMIC DNA]</scope>
    <source>
        <strain evidence="2 3">WWM610</strain>
    </source>
</reference>
<dbReference type="RefSeq" id="WP_048037234.1">
    <property type="nucleotide sequence ID" value="NZ_CP009509.1"/>
</dbReference>
<dbReference type="GeneID" id="24851711"/>
<dbReference type="GO" id="GO:0016020">
    <property type="term" value="C:membrane"/>
    <property type="evidence" value="ECO:0007669"/>
    <property type="project" value="InterPro"/>
</dbReference>
<name>A0A0E3LFL3_METMZ</name>
<evidence type="ECO:0000256" key="1">
    <source>
        <dbReference type="SAM" id="Phobius"/>
    </source>
</evidence>
<gene>
    <name evidence="2" type="ORF">MSMAW_1980</name>
</gene>
<dbReference type="InterPro" id="IPR016174">
    <property type="entry name" value="Di-haem_cyt_TM"/>
</dbReference>
<dbReference type="GO" id="GO:0051911">
    <property type="term" value="F:Methanosarcina-phenazine hydrogenase activity"/>
    <property type="evidence" value="ECO:0007669"/>
    <property type="project" value="UniProtKB-EC"/>
</dbReference>
<proteinExistence type="predicted"/>
<organism evidence="2 3">
    <name type="scientific">Methanosarcina mazei WWM610</name>
    <dbReference type="NCBI Taxonomy" id="1434117"/>
    <lineage>
        <taxon>Archaea</taxon>
        <taxon>Methanobacteriati</taxon>
        <taxon>Methanobacteriota</taxon>
        <taxon>Stenosarchaea group</taxon>
        <taxon>Methanomicrobia</taxon>
        <taxon>Methanosarcinales</taxon>
        <taxon>Methanosarcinaceae</taxon>
        <taxon>Methanosarcina</taxon>
    </lineage>
</organism>
<sequence>MKSNNNPKAMVVERYTITDRIAHTVHAIAMIVLIITGLKIYAGWEFMSFHTARTLHMIAVPFLLAVNWILIPYNIFSEGHGLLGKISHFTDHYIFGPKDAVRLGGIIKNFFRKGRYPAYSIYDEEKGHYETKLHPVMKVLIVLEGTALFLITVSGIVLYKLDWSLFGLPIAQWIISISGMIAPTFGMTPVGFLRLLHLLMTYWFIFELVVHVGILGFDPHVWKYYKAIFWSGKEDFSDPYYSEYVEKYSRFDAKKEHKQVNANKEHGHQKH</sequence>
<keyword evidence="1" id="KW-0812">Transmembrane</keyword>
<feature type="transmembrane region" description="Helical" evidence="1">
    <location>
        <begin position="139"/>
        <end position="159"/>
    </location>
</feature>
<evidence type="ECO:0000313" key="2">
    <source>
        <dbReference type="EMBL" id="AKB40971.1"/>
    </source>
</evidence>
<dbReference type="PATRIC" id="fig|1434117.4.peg.2535"/>
<dbReference type="Gene3D" id="1.20.950.20">
    <property type="entry name" value="Transmembrane di-heme cytochromes, Chain C"/>
    <property type="match status" value="1"/>
</dbReference>
<evidence type="ECO:0000313" key="3">
    <source>
        <dbReference type="Proteomes" id="UP000033058"/>
    </source>
</evidence>
<dbReference type="GO" id="GO:0022904">
    <property type="term" value="P:respiratory electron transport chain"/>
    <property type="evidence" value="ECO:0007669"/>
    <property type="project" value="InterPro"/>
</dbReference>
<feature type="transmembrane region" description="Helical" evidence="1">
    <location>
        <begin position="165"/>
        <end position="183"/>
    </location>
</feature>